<evidence type="ECO:0000313" key="2">
    <source>
        <dbReference type="EMBL" id="XBX75362.1"/>
    </source>
</evidence>
<feature type="transmembrane region" description="Helical" evidence="1">
    <location>
        <begin position="72"/>
        <end position="90"/>
    </location>
</feature>
<dbReference type="AlphaFoldDB" id="A0AAU7VN50"/>
<feature type="transmembrane region" description="Helical" evidence="1">
    <location>
        <begin position="97"/>
        <end position="118"/>
    </location>
</feature>
<dbReference type="Pfam" id="PF06177">
    <property type="entry name" value="QueT"/>
    <property type="match status" value="1"/>
</dbReference>
<gene>
    <name evidence="2" type="ORF">PRVXT_000481</name>
</gene>
<reference evidence="2" key="1">
    <citation type="journal article" date="2013" name="Extremophiles">
        <title>Proteinivorax tanatarense gen. nov., sp. nov., an anaerobic, haloalkaliphilic, proteolytic bacterium isolated from a decaying algal bloom, and proposal of Proteinivoraceae fam. nov.</title>
        <authorList>
            <person name="Kevbrin V."/>
            <person name="Boltyanskaya Y."/>
            <person name="Zhilina T."/>
            <person name="Kolganova T."/>
            <person name="Lavrentjeva E."/>
            <person name="Kuznetsov B."/>
        </authorList>
    </citation>
    <scope>NUCLEOTIDE SEQUENCE</scope>
    <source>
        <strain evidence="2">Z-910T</strain>
    </source>
</reference>
<dbReference type="EMBL" id="CP158367">
    <property type="protein sequence ID" value="XBX75362.1"/>
    <property type="molecule type" value="Genomic_DNA"/>
</dbReference>
<protein>
    <submittedName>
        <fullName evidence="2">QueT transporter family protein</fullName>
    </submittedName>
</protein>
<dbReference type="PIRSF" id="PIRSF031501">
    <property type="entry name" value="QueT"/>
    <property type="match status" value="1"/>
</dbReference>
<feature type="transmembrane region" description="Helical" evidence="1">
    <location>
        <begin position="42"/>
        <end position="66"/>
    </location>
</feature>
<evidence type="ECO:0000256" key="1">
    <source>
        <dbReference type="SAM" id="Phobius"/>
    </source>
</evidence>
<name>A0AAU7VN50_9FIRM</name>
<feature type="transmembrane region" description="Helical" evidence="1">
    <location>
        <begin position="124"/>
        <end position="145"/>
    </location>
</feature>
<keyword evidence="1" id="KW-0812">Transmembrane</keyword>
<reference evidence="2" key="2">
    <citation type="submission" date="2024-06" db="EMBL/GenBank/DDBJ databases">
        <authorList>
            <person name="Petrova K.O."/>
            <person name="Toshchakov S.V."/>
            <person name="Boltjanskaja Y.V."/>
            <person name="Kevbrin V."/>
        </authorList>
    </citation>
    <scope>NUCLEOTIDE SEQUENCE</scope>
    <source>
        <strain evidence="2">Z-910T</strain>
    </source>
</reference>
<organism evidence="2">
    <name type="scientific">Proteinivorax tanatarense</name>
    <dbReference type="NCBI Taxonomy" id="1260629"/>
    <lineage>
        <taxon>Bacteria</taxon>
        <taxon>Bacillati</taxon>
        <taxon>Bacillota</taxon>
        <taxon>Clostridia</taxon>
        <taxon>Eubacteriales</taxon>
        <taxon>Proteinivoracaceae</taxon>
        <taxon>Proteinivorax</taxon>
    </lineage>
</organism>
<keyword evidence="1" id="KW-0472">Membrane</keyword>
<keyword evidence="1" id="KW-1133">Transmembrane helix</keyword>
<dbReference type="InterPro" id="IPR010387">
    <property type="entry name" value="QueT"/>
</dbReference>
<dbReference type="PANTHER" id="PTHR40044">
    <property type="entry name" value="INTEGRAL MEMBRANE PROTEIN-RELATED"/>
    <property type="match status" value="1"/>
</dbReference>
<sequence length="155" mass="16962">MKDMFSTKGLAMGGMVAAIYIVLTAPFAQFTMGPIQFRIAEALTVLPIIMPQSIIGLFVGCFLANLLAGAHILDILGGSLITLIAAILTYNFRKSKIAYTFPIVLNAIFIPLILYFAFTVPFLPTVLSIFVSQTIIILGLGIPLVQILKKYSKYW</sequence>
<feature type="transmembrane region" description="Helical" evidence="1">
    <location>
        <begin position="12"/>
        <end position="30"/>
    </location>
</feature>
<dbReference type="PANTHER" id="PTHR40044:SF1">
    <property type="entry name" value="INTEGRAL MEMBRANE PROTEIN"/>
    <property type="match status" value="1"/>
</dbReference>
<proteinExistence type="predicted"/>
<accession>A0AAU7VN50</accession>
<dbReference type="RefSeq" id="WP_350344107.1">
    <property type="nucleotide sequence ID" value="NZ_CP158367.1"/>
</dbReference>